<evidence type="ECO:0000313" key="10">
    <source>
        <dbReference type="EMBL" id="NYD57453.1"/>
    </source>
</evidence>
<dbReference type="Pfam" id="PF01757">
    <property type="entry name" value="Acyl_transf_3"/>
    <property type="match status" value="1"/>
</dbReference>
<feature type="transmembrane region" description="Helical" evidence="8">
    <location>
        <begin position="221"/>
        <end position="240"/>
    </location>
</feature>
<comment type="subcellular location">
    <subcellularLocation>
        <location evidence="1">Cell membrane</location>
        <topology evidence="1">Multi-pass membrane protein</topology>
    </subcellularLocation>
</comment>
<dbReference type="GO" id="GO:0009246">
    <property type="term" value="P:enterobacterial common antigen biosynthetic process"/>
    <property type="evidence" value="ECO:0007669"/>
    <property type="project" value="TreeGrafter"/>
</dbReference>
<name>A0A7Y9F0T6_9ACTN</name>
<evidence type="ECO:0000256" key="6">
    <source>
        <dbReference type="ARBA" id="ARBA00023136"/>
    </source>
</evidence>
<evidence type="ECO:0000256" key="3">
    <source>
        <dbReference type="ARBA" id="ARBA00022475"/>
    </source>
</evidence>
<keyword evidence="6 8" id="KW-0472">Membrane</keyword>
<feature type="transmembrane region" description="Helical" evidence="8">
    <location>
        <begin position="163"/>
        <end position="184"/>
    </location>
</feature>
<evidence type="ECO:0000256" key="2">
    <source>
        <dbReference type="ARBA" id="ARBA00007400"/>
    </source>
</evidence>
<feature type="transmembrane region" description="Helical" evidence="8">
    <location>
        <begin position="320"/>
        <end position="347"/>
    </location>
</feature>
<reference evidence="10 11" key="1">
    <citation type="submission" date="2020-07" db="EMBL/GenBank/DDBJ databases">
        <title>Sequencing the genomes of 1000 actinobacteria strains.</title>
        <authorList>
            <person name="Klenk H.-P."/>
        </authorList>
    </citation>
    <scope>NUCLEOTIDE SEQUENCE [LARGE SCALE GENOMIC DNA]</scope>
    <source>
        <strain evidence="10 11">DSM 18965</strain>
    </source>
</reference>
<evidence type="ECO:0000256" key="7">
    <source>
        <dbReference type="SAM" id="MobiDB-lite"/>
    </source>
</evidence>
<dbReference type="EMBL" id="JACCBE010000001">
    <property type="protein sequence ID" value="NYD57453.1"/>
    <property type="molecule type" value="Genomic_DNA"/>
</dbReference>
<feature type="compositionally biased region" description="Polar residues" evidence="7">
    <location>
        <begin position="365"/>
        <end position="399"/>
    </location>
</feature>
<proteinExistence type="inferred from homology"/>
<comment type="similarity">
    <text evidence="2">Belongs to the acyltransferase 3 family.</text>
</comment>
<dbReference type="AlphaFoldDB" id="A0A7Y9F0T6"/>
<keyword evidence="11" id="KW-1185">Reference proteome</keyword>
<feature type="region of interest" description="Disordered" evidence="7">
    <location>
        <begin position="352"/>
        <end position="399"/>
    </location>
</feature>
<feature type="transmembrane region" description="Helical" evidence="8">
    <location>
        <begin position="279"/>
        <end position="300"/>
    </location>
</feature>
<dbReference type="GO" id="GO:0016413">
    <property type="term" value="F:O-acetyltransferase activity"/>
    <property type="evidence" value="ECO:0007669"/>
    <property type="project" value="TreeGrafter"/>
</dbReference>
<protein>
    <submittedName>
        <fullName evidence="10">Putative membrane protein YcfT</fullName>
    </submittedName>
</protein>
<evidence type="ECO:0000256" key="1">
    <source>
        <dbReference type="ARBA" id="ARBA00004651"/>
    </source>
</evidence>
<keyword evidence="4 8" id="KW-0812">Transmembrane</keyword>
<organism evidence="10 11">
    <name type="scientific">Nocardioides marinisabuli</name>
    <dbReference type="NCBI Taxonomy" id="419476"/>
    <lineage>
        <taxon>Bacteria</taxon>
        <taxon>Bacillati</taxon>
        <taxon>Actinomycetota</taxon>
        <taxon>Actinomycetes</taxon>
        <taxon>Propionibacteriales</taxon>
        <taxon>Nocardioidaceae</taxon>
        <taxon>Nocardioides</taxon>
    </lineage>
</organism>
<evidence type="ECO:0000256" key="5">
    <source>
        <dbReference type="ARBA" id="ARBA00022989"/>
    </source>
</evidence>
<dbReference type="InterPro" id="IPR002656">
    <property type="entry name" value="Acyl_transf_3_dom"/>
</dbReference>
<feature type="transmembrane region" description="Helical" evidence="8">
    <location>
        <begin position="138"/>
        <end position="156"/>
    </location>
</feature>
<evidence type="ECO:0000259" key="9">
    <source>
        <dbReference type="Pfam" id="PF01757"/>
    </source>
</evidence>
<feature type="transmembrane region" description="Helical" evidence="8">
    <location>
        <begin position="190"/>
        <end position="209"/>
    </location>
</feature>
<gene>
    <name evidence="10" type="ORF">BKA08_001691</name>
</gene>
<evidence type="ECO:0000256" key="8">
    <source>
        <dbReference type="SAM" id="Phobius"/>
    </source>
</evidence>
<accession>A0A7Y9F0T6</accession>
<dbReference type="PANTHER" id="PTHR40074:SF4">
    <property type="entry name" value="INNER MEMBRANE PROTEIN YCFT"/>
    <property type="match status" value="1"/>
</dbReference>
<feature type="domain" description="Acyltransferase 3" evidence="9">
    <location>
        <begin position="22"/>
        <end position="330"/>
    </location>
</feature>
<keyword evidence="5 8" id="KW-1133">Transmembrane helix</keyword>
<evidence type="ECO:0000313" key="11">
    <source>
        <dbReference type="Proteomes" id="UP000516957"/>
    </source>
</evidence>
<dbReference type="GO" id="GO:0005886">
    <property type="term" value="C:plasma membrane"/>
    <property type="evidence" value="ECO:0007669"/>
    <property type="project" value="UniProtKB-SubCell"/>
</dbReference>
<feature type="transmembrane region" description="Helical" evidence="8">
    <location>
        <begin position="246"/>
        <end position="267"/>
    </location>
</feature>
<dbReference type="Proteomes" id="UP000516957">
    <property type="component" value="Unassembled WGS sequence"/>
</dbReference>
<dbReference type="PANTHER" id="PTHR40074">
    <property type="entry name" value="O-ACETYLTRANSFERASE WECH"/>
    <property type="match status" value="1"/>
</dbReference>
<sequence length="399" mass="42675">MHTPLPAATAPVVAGAGTSRVLWIDVAKGLSILLVVLHHAVVKNLGIDAPESLAGVVAGWGAVTSALKPIRMPLFFVLSGFVASRAVHRPWAQVRRRALSPYYLYVVWLLLLGAVFSVERLLPMNRTQDLGELAQDLVWASTGVWFLYALAVYFVLAKLLAGLPAGWVLAGAAVLSASSSAFGIEQWNRFSVLFHFTYFALGALAPRLVRRLAERPAGPWGGAPALTTAYVALTLLLWRLDLPTSAHLLVASVVGVPLGLRVAVLLARSGPPARLLGWVGRRTLPIYVLHTVVLASLLHLPPLLDLEQGSVVRGVLHPLVLSAVAVLVSLGAHWVLLRLGATWLFALPGRPERPRRQAPRRSTEVRASSSEGPYQVSSRPSTSSQGERSASGPSASVNS</sequence>
<keyword evidence="3" id="KW-1003">Cell membrane</keyword>
<evidence type="ECO:0000256" key="4">
    <source>
        <dbReference type="ARBA" id="ARBA00022692"/>
    </source>
</evidence>
<comment type="caution">
    <text evidence="10">The sequence shown here is derived from an EMBL/GenBank/DDBJ whole genome shotgun (WGS) entry which is preliminary data.</text>
</comment>
<feature type="transmembrane region" description="Helical" evidence="8">
    <location>
        <begin position="99"/>
        <end position="118"/>
    </location>
</feature>